<dbReference type="Pfam" id="PF00134">
    <property type="entry name" value="Cyclin_N"/>
    <property type="match status" value="1"/>
</dbReference>
<reference evidence="3" key="1">
    <citation type="journal article" date="2020" name="Stud. Mycol.">
        <title>101 Dothideomycetes genomes: a test case for predicting lifestyles and emergence of pathogens.</title>
        <authorList>
            <person name="Haridas S."/>
            <person name="Albert R."/>
            <person name="Binder M."/>
            <person name="Bloem J."/>
            <person name="Labutti K."/>
            <person name="Salamov A."/>
            <person name="Andreopoulos B."/>
            <person name="Baker S."/>
            <person name="Barry K."/>
            <person name="Bills G."/>
            <person name="Bluhm B."/>
            <person name="Cannon C."/>
            <person name="Castanera R."/>
            <person name="Culley D."/>
            <person name="Daum C."/>
            <person name="Ezra D."/>
            <person name="Gonzalez J."/>
            <person name="Henrissat B."/>
            <person name="Kuo A."/>
            <person name="Liang C."/>
            <person name="Lipzen A."/>
            <person name="Lutzoni F."/>
            <person name="Magnuson J."/>
            <person name="Mondo S."/>
            <person name="Nolan M."/>
            <person name="Ohm R."/>
            <person name="Pangilinan J."/>
            <person name="Park H.-J."/>
            <person name="Ramirez L."/>
            <person name="Alfaro M."/>
            <person name="Sun H."/>
            <person name="Tritt A."/>
            <person name="Yoshinaga Y."/>
            <person name="Zwiers L.-H."/>
            <person name="Turgeon B."/>
            <person name="Goodwin S."/>
            <person name="Spatafora J."/>
            <person name="Crous P."/>
            <person name="Grigoriev I."/>
        </authorList>
    </citation>
    <scope>NUCLEOTIDE SEQUENCE</scope>
    <source>
        <strain evidence="3">CBS 116435</strain>
    </source>
</reference>
<keyword evidence="4" id="KW-1185">Reference proteome</keyword>
<organism evidence="3 4">
    <name type="scientific">Polychaeton citri CBS 116435</name>
    <dbReference type="NCBI Taxonomy" id="1314669"/>
    <lineage>
        <taxon>Eukaryota</taxon>
        <taxon>Fungi</taxon>
        <taxon>Dikarya</taxon>
        <taxon>Ascomycota</taxon>
        <taxon>Pezizomycotina</taxon>
        <taxon>Dothideomycetes</taxon>
        <taxon>Dothideomycetidae</taxon>
        <taxon>Capnodiales</taxon>
        <taxon>Capnodiaceae</taxon>
        <taxon>Polychaeton</taxon>
    </lineage>
</organism>
<feature type="region of interest" description="Disordered" evidence="1">
    <location>
        <begin position="265"/>
        <end position="284"/>
    </location>
</feature>
<feature type="compositionally biased region" description="Acidic residues" evidence="1">
    <location>
        <begin position="271"/>
        <end position="280"/>
    </location>
</feature>
<evidence type="ECO:0000259" key="2">
    <source>
        <dbReference type="Pfam" id="PF00134"/>
    </source>
</evidence>
<feature type="domain" description="Cyclin N-terminal" evidence="2">
    <location>
        <begin position="106"/>
        <end position="199"/>
    </location>
</feature>
<dbReference type="Proteomes" id="UP000799441">
    <property type="component" value="Unassembled WGS sequence"/>
</dbReference>
<proteinExistence type="predicted"/>
<evidence type="ECO:0000313" key="3">
    <source>
        <dbReference type="EMBL" id="KAF2722865.1"/>
    </source>
</evidence>
<dbReference type="InterPro" id="IPR006671">
    <property type="entry name" value="Cyclin_N"/>
</dbReference>
<protein>
    <recommendedName>
        <fullName evidence="2">Cyclin N-terminal domain-containing protein</fullName>
    </recommendedName>
</protein>
<sequence>MAIMIAMFPPSPALSACDSLDGIDDLDAFLEAQGRLSHFPTPPLKKQAVVEVVEVCSIPDESAILDSSDDEYYGDDEDEDLDDVSIAELFAEQTCLFPSLNDISSIRTIITRSRLPVEVLAVAYNILSKLGNRHHRRRQRLTESPDLLVISCLALAEIYTDDYPAQSDAWSRDVTDNVLSAAQIDSTMLAILKALDWRLHPLTAPEALQRGLCILAGFIQPDLGNDLRLEDVEAGMLEGGVQVVADADGELAAAPTTRLTASTTTASTTDFYDDGSDTDDLPSSQEPRLKLLIEQSIRSASWVNGLLTPDTAPTSPAMKMAPSLMMGIDRSLSLL</sequence>
<accession>A0A9P4USA1</accession>
<dbReference type="CDD" id="cd20557">
    <property type="entry name" value="CYCLIN_ScPCL1-like"/>
    <property type="match status" value="1"/>
</dbReference>
<dbReference type="InterPro" id="IPR036915">
    <property type="entry name" value="Cyclin-like_sf"/>
</dbReference>
<dbReference type="OrthoDB" id="3877279at2759"/>
<comment type="caution">
    <text evidence="3">The sequence shown here is derived from an EMBL/GenBank/DDBJ whole genome shotgun (WGS) entry which is preliminary data.</text>
</comment>
<gene>
    <name evidence="3" type="ORF">K431DRAFT_35629</name>
</gene>
<evidence type="ECO:0000313" key="4">
    <source>
        <dbReference type="Proteomes" id="UP000799441"/>
    </source>
</evidence>
<dbReference type="Gene3D" id="1.10.472.10">
    <property type="entry name" value="Cyclin-like"/>
    <property type="match status" value="1"/>
</dbReference>
<dbReference type="EMBL" id="MU003779">
    <property type="protein sequence ID" value="KAF2722865.1"/>
    <property type="molecule type" value="Genomic_DNA"/>
</dbReference>
<evidence type="ECO:0000256" key="1">
    <source>
        <dbReference type="SAM" id="MobiDB-lite"/>
    </source>
</evidence>
<dbReference type="SUPFAM" id="SSF47954">
    <property type="entry name" value="Cyclin-like"/>
    <property type="match status" value="1"/>
</dbReference>
<dbReference type="AlphaFoldDB" id="A0A9P4USA1"/>
<name>A0A9P4USA1_9PEZI</name>